<feature type="non-terminal residue" evidence="7">
    <location>
        <position position="109"/>
    </location>
</feature>
<comment type="subcellular location">
    <subcellularLocation>
        <location evidence="1">Membrane</location>
    </subcellularLocation>
</comment>
<feature type="transmembrane region" description="Helical" evidence="5">
    <location>
        <begin position="59"/>
        <end position="82"/>
    </location>
</feature>
<protein>
    <recommendedName>
        <fullName evidence="6">G-protein coupled receptors family 1 profile domain-containing protein</fullName>
    </recommendedName>
</protein>
<comment type="caution">
    <text evidence="7">The sequence shown here is derived from an EMBL/GenBank/DDBJ whole genome shotgun (WGS) entry which is preliminary data.</text>
</comment>
<evidence type="ECO:0000259" key="6">
    <source>
        <dbReference type="PROSITE" id="PS50262"/>
    </source>
</evidence>
<evidence type="ECO:0000313" key="7">
    <source>
        <dbReference type="EMBL" id="KAK7488848.1"/>
    </source>
</evidence>
<proteinExistence type="predicted"/>
<keyword evidence="8" id="KW-1185">Reference proteome</keyword>
<sequence>MQTSTSPTHPYVGHHVNDVARVTFSFIGSVEIISGVVGNYLLLSALYRGHASGKSSFHNLFIANLAIADILSLGYCLNLLVFDLIVKTHPVLNDANCVANGVILCVCLA</sequence>
<dbReference type="SUPFAM" id="SSF81321">
    <property type="entry name" value="Family A G protein-coupled receptor-like"/>
    <property type="match status" value="1"/>
</dbReference>
<feature type="transmembrane region" description="Helical" evidence="5">
    <location>
        <begin position="24"/>
        <end position="47"/>
    </location>
</feature>
<dbReference type="InterPro" id="IPR017452">
    <property type="entry name" value="GPCR_Rhodpsn_7TM"/>
</dbReference>
<evidence type="ECO:0000313" key="8">
    <source>
        <dbReference type="Proteomes" id="UP001519460"/>
    </source>
</evidence>
<evidence type="ECO:0000256" key="1">
    <source>
        <dbReference type="ARBA" id="ARBA00004370"/>
    </source>
</evidence>
<organism evidence="7 8">
    <name type="scientific">Batillaria attramentaria</name>
    <dbReference type="NCBI Taxonomy" id="370345"/>
    <lineage>
        <taxon>Eukaryota</taxon>
        <taxon>Metazoa</taxon>
        <taxon>Spiralia</taxon>
        <taxon>Lophotrochozoa</taxon>
        <taxon>Mollusca</taxon>
        <taxon>Gastropoda</taxon>
        <taxon>Caenogastropoda</taxon>
        <taxon>Sorbeoconcha</taxon>
        <taxon>Cerithioidea</taxon>
        <taxon>Batillariidae</taxon>
        <taxon>Batillaria</taxon>
    </lineage>
</organism>
<feature type="domain" description="G-protein coupled receptors family 1 profile" evidence="6">
    <location>
        <begin position="38"/>
        <end position="109"/>
    </location>
</feature>
<dbReference type="EMBL" id="JACVVK020000146">
    <property type="protein sequence ID" value="KAK7488848.1"/>
    <property type="molecule type" value="Genomic_DNA"/>
</dbReference>
<gene>
    <name evidence="7" type="ORF">BaRGS_00019983</name>
</gene>
<keyword evidence="2 5" id="KW-0812">Transmembrane</keyword>
<dbReference type="Gene3D" id="1.20.1070.10">
    <property type="entry name" value="Rhodopsin 7-helix transmembrane proteins"/>
    <property type="match status" value="1"/>
</dbReference>
<reference evidence="7 8" key="1">
    <citation type="journal article" date="2023" name="Sci. Data">
        <title>Genome assembly of the Korean intertidal mud-creeper Batillaria attramentaria.</title>
        <authorList>
            <person name="Patra A.K."/>
            <person name="Ho P.T."/>
            <person name="Jun S."/>
            <person name="Lee S.J."/>
            <person name="Kim Y."/>
            <person name="Won Y.J."/>
        </authorList>
    </citation>
    <scope>NUCLEOTIDE SEQUENCE [LARGE SCALE GENOMIC DNA]</scope>
    <source>
        <strain evidence="7">Wonlab-2016</strain>
    </source>
</reference>
<accession>A0ABD0KPK6</accession>
<keyword evidence="4 5" id="KW-0472">Membrane</keyword>
<evidence type="ECO:0000256" key="4">
    <source>
        <dbReference type="ARBA" id="ARBA00023136"/>
    </source>
</evidence>
<evidence type="ECO:0000256" key="5">
    <source>
        <dbReference type="SAM" id="Phobius"/>
    </source>
</evidence>
<dbReference type="AlphaFoldDB" id="A0ABD0KPK6"/>
<keyword evidence="3 5" id="KW-1133">Transmembrane helix</keyword>
<evidence type="ECO:0000256" key="2">
    <source>
        <dbReference type="ARBA" id="ARBA00022692"/>
    </source>
</evidence>
<dbReference type="PROSITE" id="PS50262">
    <property type="entry name" value="G_PROTEIN_RECEP_F1_2"/>
    <property type="match status" value="1"/>
</dbReference>
<dbReference type="Proteomes" id="UP001519460">
    <property type="component" value="Unassembled WGS sequence"/>
</dbReference>
<evidence type="ECO:0000256" key="3">
    <source>
        <dbReference type="ARBA" id="ARBA00022989"/>
    </source>
</evidence>
<dbReference type="GO" id="GO:0016020">
    <property type="term" value="C:membrane"/>
    <property type="evidence" value="ECO:0007669"/>
    <property type="project" value="UniProtKB-SubCell"/>
</dbReference>
<name>A0ABD0KPK6_9CAEN</name>